<dbReference type="AlphaFoldDB" id="A0AA44KU13"/>
<evidence type="ECO:0000256" key="8">
    <source>
        <dbReference type="ARBA" id="ARBA00023136"/>
    </source>
</evidence>
<evidence type="ECO:0000313" key="13">
    <source>
        <dbReference type="Proteomes" id="UP000183185"/>
    </source>
</evidence>
<organism evidence="12 13">
    <name type="scientific">Bacillus proteolyticus</name>
    <dbReference type="NCBI Taxonomy" id="2026192"/>
    <lineage>
        <taxon>Bacteria</taxon>
        <taxon>Bacillati</taxon>
        <taxon>Bacillota</taxon>
        <taxon>Bacilli</taxon>
        <taxon>Bacillales</taxon>
        <taxon>Bacillaceae</taxon>
        <taxon>Bacillus</taxon>
        <taxon>Bacillus cereus group</taxon>
    </lineage>
</organism>
<comment type="caution">
    <text evidence="12">The sequence shown here is derived from an EMBL/GenBank/DDBJ whole genome shotgun (WGS) entry which is preliminary data.</text>
</comment>
<evidence type="ECO:0000256" key="2">
    <source>
        <dbReference type="ARBA" id="ARBA00008338"/>
    </source>
</evidence>
<keyword evidence="5 11" id="KW-0812">Transmembrane</keyword>
<gene>
    <name evidence="12" type="ORF">BAQ49_12035</name>
</gene>
<dbReference type="EMBL" id="MACH01000109">
    <property type="protein sequence ID" value="OJE41976.1"/>
    <property type="molecule type" value="Genomic_DNA"/>
</dbReference>
<feature type="coiled-coil region" evidence="10">
    <location>
        <begin position="255"/>
        <end position="286"/>
    </location>
</feature>
<keyword evidence="8 11" id="KW-0472">Membrane</keyword>
<evidence type="ECO:0000256" key="4">
    <source>
        <dbReference type="ARBA" id="ARBA00022475"/>
    </source>
</evidence>
<evidence type="ECO:0000313" key="12">
    <source>
        <dbReference type="EMBL" id="OJE41976.1"/>
    </source>
</evidence>
<evidence type="ECO:0000256" key="6">
    <source>
        <dbReference type="ARBA" id="ARBA00022989"/>
    </source>
</evidence>
<dbReference type="NCBIfam" id="TIGR03929">
    <property type="entry name" value="T7_esaA_Nterm"/>
    <property type="match status" value="1"/>
</dbReference>
<evidence type="ECO:0000256" key="9">
    <source>
        <dbReference type="ARBA" id="ARBA00046722"/>
    </source>
</evidence>
<keyword evidence="4" id="KW-1003">Cell membrane</keyword>
<dbReference type="InterPro" id="IPR023838">
    <property type="entry name" value="T7SS_EsaA"/>
</dbReference>
<feature type="transmembrane region" description="Helical" evidence="11">
    <location>
        <begin position="7"/>
        <end position="30"/>
    </location>
</feature>
<feature type="coiled-coil region" evidence="10">
    <location>
        <begin position="352"/>
        <end position="386"/>
    </location>
</feature>
<reference evidence="12 13" key="1">
    <citation type="submission" date="2016-06" db="EMBL/GenBank/DDBJ databases">
        <title>First insights into the genetic diversity and population structure of in the Bacillus cereus group bacteria from diverse marine environments.</title>
        <authorList>
            <person name="Liu Y."/>
            <person name="Lai Q."/>
            <person name="Shao Z."/>
        </authorList>
    </citation>
    <scope>NUCLEOTIDE SEQUENCE [LARGE SCALE GENOMIC DNA]</scope>
    <source>
        <strain evidence="12 13">TD42</strain>
    </source>
</reference>
<dbReference type="PANTHER" id="PTHR43077">
    <property type="entry name" value="TRANSPORT PERMEASE YVFS-RELATED"/>
    <property type="match status" value="1"/>
</dbReference>
<evidence type="ECO:0000256" key="5">
    <source>
        <dbReference type="ARBA" id="ARBA00022692"/>
    </source>
</evidence>
<comment type="similarity">
    <text evidence="2">Belongs to the EsaA family.</text>
</comment>
<protein>
    <recommendedName>
        <fullName evidence="3">Type VII secretion system accessory factor EsaA</fullName>
    </recommendedName>
</protein>
<dbReference type="Proteomes" id="UP000183185">
    <property type="component" value="Unassembled WGS sequence"/>
</dbReference>
<comment type="subcellular location">
    <subcellularLocation>
        <location evidence="1">Cell membrane</location>
        <topology evidence="1">Multi-pass membrane protein</topology>
    </subcellularLocation>
</comment>
<proteinExistence type="inferred from homology"/>
<dbReference type="PANTHER" id="PTHR43077:SF10">
    <property type="entry name" value="TRANSPORT PERMEASE PROTEIN"/>
    <property type="match status" value="1"/>
</dbReference>
<evidence type="ECO:0000256" key="11">
    <source>
        <dbReference type="SAM" id="Phobius"/>
    </source>
</evidence>
<name>A0AA44KU13_9BACI</name>
<keyword evidence="10" id="KW-0175">Coiled coil</keyword>
<keyword evidence="6 11" id="KW-1133">Transmembrane helix</keyword>
<evidence type="ECO:0000256" key="10">
    <source>
        <dbReference type="SAM" id="Coils"/>
    </source>
</evidence>
<accession>A0AA44KU13</accession>
<sequence length="578" mass="65831">MIKKYQSYFPLLIIILGGLFLILTFTYFGFKDDNVYRSTNQKVSKVQYVLVNEDKGAVFEGRKYELGADFVTLINQDSKKSWQTVSRNIANAGIENGQFDAEIIIPQDFSERLLSLQSIAPEKATINYRVRKGQNEISNQAVQTQVNDILKDFNQRVVQMYFSSIVGNLSEAQINVNKIVGAETDAKKYLMTNIQDPFKELSGGFNNLSNVSSILDEDNKGFLSEQQAFVSSVKTLMDDNNKSLEAGSTSTKEAKKSVNENIDKTNEKLKDSLKQFEDQFNLQKKQFEDQFNLQKTQLENQRQSDLSGYKAKYDGLNQSMFKQLGNFYTPAAGEVNSSGVYTEFLLNAKLFQETQTARIDELKDEIKQLQSQVETLNDLRKQIAQTYYGSAEKNPDTASEEDIKQAIVKLMADSKENKVNLDNRYRQMIEESLPQIPADTLENLLQKLIAENIITDSQSKKFQDELTIVRRYAKNFEKEIGKEGNFSYLEAKPEHNAIIPINSREVTISIDPTKDNRISLKTDHTEQGSLGIRNLTDLLPVLKTELDQKLKSYGYISEWSEVSNHEFSISLKKNPTEP</sequence>
<dbReference type="InterPro" id="IPR051328">
    <property type="entry name" value="T7SS_ABC-Transporter"/>
</dbReference>
<dbReference type="GO" id="GO:0005886">
    <property type="term" value="C:plasma membrane"/>
    <property type="evidence" value="ECO:0007669"/>
    <property type="project" value="UniProtKB-SubCell"/>
</dbReference>
<evidence type="ECO:0000256" key="1">
    <source>
        <dbReference type="ARBA" id="ARBA00004651"/>
    </source>
</evidence>
<feature type="non-terminal residue" evidence="12">
    <location>
        <position position="578"/>
    </location>
</feature>
<evidence type="ECO:0000256" key="7">
    <source>
        <dbReference type="ARBA" id="ARBA00023026"/>
    </source>
</evidence>
<dbReference type="Gene3D" id="3.40.1710.10">
    <property type="entry name" value="abc type-2 transporter like domain"/>
    <property type="match status" value="1"/>
</dbReference>
<comment type="subunit">
    <text evidence="9">Homodimer. Interacts with EssB.</text>
</comment>
<keyword evidence="7" id="KW-0843">Virulence</keyword>
<evidence type="ECO:0000256" key="3">
    <source>
        <dbReference type="ARBA" id="ARBA00020819"/>
    </source>
</evidence>